<dbReference type="EMBL" id="AWSO01000038">
    <property type="protein sequence ID" value="ESK96922.1"/>
    <property type="molecule type" value="Genomic_DNA"/>
</dbReference>
<name>V2XT29_MONRO</name>
<feature type="compositionally biased region" description="Acidic residues" evidence="1">
    <location>
        <begin position="154"/>
        <end position="173"/>
    </location>
</feature>
<dbReference type="HOGENOM" id="CLU_940470_0_0_1"/>
<dbReference type="AlphaFoldDB" id="V2XT29"/>
<accession>V2XT29</accession>
<dbReference type="Proteomes" id="UP000017559">
    <property type="component" value="Unassembled WGS sequence"/>
</dbReference>
<feature type="compositionally biased region" description="Acidic residues" evidence="1">
    <location>
        <begin position="248"/>
        <end position="258"/>
    </location>
</feature>
<evidence type="ECO:0000256" key="1">
    <source>
        <dbReference type="SAM" id="MobiDB-lite"/>
    </source>
</evidence>
<sequence length="325" mass="35959">MVNTLVRKSNNGSLLFEPEIVEPILHRSHSYMSSPSSSSHMVTETPDLSSLARSKLHLSVGSKERCSLHRWVLLKNSIIRSLPLTTTSLSQSEPALPSCNHHGHTDVDIEDEDVTTEETDSFMFPDAEKFVDNPDVDVSNSEAQWLDSLLETLGDDEDSDFGASQADDDDEETLLSPLLSPMSSSDDLTSDYYSHSASTYPVPYPPFHPPLIRSYDDTFDDSLFASAHDHPFPYYDEDDVSDLPVPDAIEDTSDDESDAPLTPSIGQSSDSAVLRLVDPAAIPLPAERGSYGQNGPHVFIHTSDSCFYPHSQDLHLSYTFHHQEC</sequence>
<comment type="caution">
    <text evidence="2">The sequence shown here is derived from an EMBL/GenBank/DDBJ whole genome shotgun (WGS) entry which is preliminary data.</text>
</comment>
<organism evidence="2 3">
    <name type="scientific">Moniliophthora roreri (strain MCA 2997)</name>
    <name type="common">Cocoa frosty pod rot fungus</name>
    <name type="synonym">Crinipellis roreri</name>
    <dbReference type="NCBI Taxonomy" id="1381753"/>
    <lineage>
        <taxon>Eukaryota</taxon>
        <taxon>Fungi</taxon>
        <taxon>Dikarya</taxon>
        <taxon>Basidiomycota</taxon>
        <taxon>Agaricomycotina</taxon>
        <taxon>Agaricomycetes</taxon>
        <taxon>Agaricomycetidae</taxon>
        <taxon>Agaricales</taxon>
        <taxon>Marasmiineae</taxon>
        <taxon>Marasmiaceae</taxon>
        <taxon>Moniliophthora</taxon>
    </lineage>
</organism>
<proteinExistence type="predicted"/>
<dbReference type="KEGG" id="mrr:Moror_6500"/>
<feature type="region of interest" description="Disordered" evidence="1">
    <location>
        <begin position="235"/>
        <end position="267"/>
    </location>
</feature>
<dbReference type="STRING" id="1381753.V2XT29"/>
<keyword evidence="3" id="KW-1185">Reference proteome</keyword>
<reference evidence="2 3" key="1">
    <citation type="journal article" date="2014" name="BMC Genomics">
        <title>Genome and secretome analysis of the hemibiotrophic fungal pathogen, Moniliophthora roreri, which causes frosty pod rot disease of cacao: mechanisms of the biotrophic and necrotrophic phases.</title>
        <authorList>
            <person name="Meinhardt L.W."/>
            <person name="Costa G.G.L."/>
            <person name="Thomazella D.P.T."/>
            <person name="Teixeira P.J.P.L."/>
            <person name="Carazzolle M.F."/>
            <person name="Schuster S.C."/>
            <person name="Carlson J.E."/>
            <person name="Guiltinan M.J."/>
            <person name="Mieczkowski P."/>
            <person name="Farmer A."/>
            <person name="Ramaraj T."/>
            <person name="Crozier J."/>
            <person name="Davis R.E."/>
            <person name="Shao J."/>
            <person name="Melnick R.L."/>
            <person name="Pereira G.A.G."/>
            <person name="Bailey B.A."/>
        </authorList>
    </citation>
    <scope>NUCLEOTIDE SEQUENCE [LARGE SCALE GENOMIC DNA]</scope>
    <source>
        <strain evidence="2 3">MCA 2997</strain>
    </source>
</reference>
<feature type="region of interest" description="Disordered" evidence="1">
    <location>
        <begin position="154"/>
        <end position="190"/>
    </location>
</feature>
<dbReference type="OrthoDB" id="3263748at2759"/>
<feature type="compositionally biased region" description="Low complexity" evidence="1">
    <location>
        <begin position="174"/>
        <end position="190"/>
    </location>
</feature>
<protein>
    <submittedName>
        <fullName evidence="2">Uncharacterized protein</fullName>
    </submittedName>
</protein>
<evidence type="ECO:0000313" key="3">
    <source>
        <dbReference type="Proteomes" id="UP000017559"/>
    </source>
</evidence>
<evidence type="ECO:0000313" key="2">
    <source>
        <dbReference type="EMBL" id="ESK96922.1"/>
    </source>
</evidence>
<feature type="compositionally biased region" description="Acidic residues" evidence="1">
    <location>
        <begin position="108"/>
        <end position="118"/>
    </location>
</feature>
<feature type="region of interest" description="Disordered" evidence="1">
    <location>
        <begin position="93"/>
        <end position="118"/>
    </location>
</feature>
<gene>
    <name evidence="2" type="ORF">Moror_6500</name>
</gene>